<organism evidence="2 3">
    <name type="scientific">Aeromicrobium endophyticum</name>
    <dbReference type="NCBI Taxonomy" id="2292704"/>
    <lineage>
        <taxon>Bacteria</taxon>
        <taxon>Bacillati</taxon>
        <taxon>Actinomycetota</taxon>
        <taxon>Actinomycetes</taxon>
        <taxon>Propionibacteriales</taxon>
        <taxon>Nocardioidaceae</taxon>
        <taxon>Aeromicrobium</taxon>
    </lineage>
</organism>
<accession>A0A371PBG7</accession>
<dbReference type="Proteomes" id="UP000265581">
    <property type="component" value="Unassembled WGS sequence"/>
</dbReference>
<keyword evidence="3" id="KW-1185">Reference proteome</keyword>
<protein>
    <submittedName>
        <fullName evidence="2">Uncharacterized protein</fullName>
    </submittedName>
</protein>
<evidence type="ECO:0000313" key="3">
    <source>
        <dbReference type="Proteomes" id="UP000265581"/>
    </source>
</evidence>
<sequence length="264" mass="28378">MRKTLAALATIALVAAPMTSAEAASKYRVSAGVSDNKLDLTSHDGSNRSPHIKGKVKGGKVAGKKVYFYASNTSARNQKYRYIGSDKLSSSGRFDKKWKPKDGGSYRIKVVKKSGNGKRAGQDLTRVYVFKFVNLAYFYAGGEGVTRPDKTGTVGGQYWSTGYEIPAGSSATFATQGFSCFRINFKIGVADRVGGTGSYRITQGTRTIKEGTLSRGDRFVEPTKTESKRMRAGQPVVVSVSGTSFVLGNPKAACTYPTRTAAVR</sequence>
<dbReference type="EMBL" id="QUBR01000001">
    <property type="protein sequence ID" value="REK73252.1"/>
    <property type="molecule type" value="Genomic_DNA"/>
</dbReference>
<name>A0A371PBG7_9ACTN</name>
<feature type="signal peptide" evidence="1">
    <location>
        <begin position="1"/>
        <end position="23"/>
    </location>
</feature>
<dbReference type="RefSeq" id="WP_119703365.1">
    <property type="nucleotide sequence ID" value="NZ_JBHSOI010000001.1"/>
</dbReference>
<dbReference type="OrthoDB" id="3746101at2"/>
<keyword evidence="1" id="KW-0732">Signal</keyword>
<evidence type="ECO:0000313" key="2">
    <source>
        <dbReference type="EMBL" id="REK73252.1"/>
    </source>
</evidence>
<proteinExistence type="predicted"/>
<reference evidence="2 3" key="1">
    <citation type="submission" date="2018-08" db="EMBL/GenBank/DDBJ databases">
        <title>Aeromicrobium sp. M2KJ-4, whole genome shotgun sequence.</title>
        <authorList>
            <person name="Tuo L."/>
        </authorList>
    </citation>
    <scope>NUCLEOTIDE SEQUENCE [LARGE SCALE GENOMIC DNA]</scope>
    <source>
        <strain evidence="2 3">M2KJ-4</strain>
    </source>
</reference>
<evidence type="ECO:0000256" key="1">
    <source>
        <dbReference type="SAM" id="SignalP"/>
    </source>
</evidence>
<comment type="caution">
    <text evidence="2">The sequence shown here is derived from an EMBL/GenBank/DDBJ whole genome shotgun (WGS) entry which is preliminary data.</text>
</comment>
<dbReference type="AlphaFoldDB" id="A0A371PBG7"/>
<gene>
    <name evidence="2" type="ORF">DX116_06720</name>
</gene>
<feature type="chain" id="PRO_5016861046" evidence="1">
    <location>
        <begin position="24"/>
        <end position="264"/>
    </location>
</feature>